<proteinExistence type="predicted"/>
<organism evidence="1 2">
    <name type="scientific">Sphingomonas guangdongensis</name>
    <dbReference type="NCBI Taxonomy" id="1141890"/>
    <lineage>
        <taxon>Bacteria</taxon>
        <taxon>Pseudomonadati</taxon>
        <taxon>Pseudomonadota</taxon>
        <taxon>Alphaproteobacteria</taxon>
        <taxon>Sphingomonadales</taxon>
        <taxon>Sphingomonadaceae</taxon>
        <taxon>Sphingomonas</taxon>
    </lineage>
</organism>
<accession>A0A285QB21</accession>
<dbReference type="EMBL" id="OBMI01000001">
    <property type="protein sequence ID" value="SOB79130.1"/>
    <property type="molecule type" value="Genomic_DNA"/>
</dbReference>
<reference evidence="1 2" key="1">
    <citation type="submission" date="2017-07" db="EMBL/GenBank/DDBJ databases">
        <authorList>
            <person name="Sun Z.S."/>
            <person name="Albrecht U."/>
            <person name="Echele G."/>
            <person name="Lee C.C."/>
        </authorList>
    </citation>
    <scope>NUCLEOTIDE SEQUENCE [LARGE SCALE GENOMIC DNA]</scope>
    <source>
        <strain evidence="1 2">CGMCC 1.12672</strain>
    </source>
</reference>
<evidence type="ECO:0000313" key="1">
    <source>
        <dbReference type="EMBL" id="SOB79130.1"/>
    </source>
</evidence>
<evidence type="ECO:0000313" key="2">
    <source>
        <dbReference type="Proteomes" id="UP000219494"/>
    </source>
</evidence>
<dbReference type="Proteomes" id="UP000219494">
    <property type="component" value="Unassembled WGS sequence"/>
</dbReference>
<gene>
    <name evidence="1" type="ORF">SAMN06297144_0392</name>
</gene>
<sequence>MIGRGQTVTDTDRIESRAVNIDATPTDVTTRCAAMGIAISSIEPLATRGTHVVLMNMSGASALRQAFGARVLLSQVKRNLWQARRSDALYGG</sequence>
<dbReference type="AlphaFoldDB" id="A0A285QB21"/>
<protein>
    <submittedName>
        <fullName evidence="1">Uncharacterized protein</fullName>
    </submittedName>
</protein>
<name>A0A285QB21_9SPHN</name>
<keyword evidence="2" id="KW-1185">Reference proteome</keyword>